<dbReference type="InterPro" id="IPR002347">
    <property type="entry name" value="SDR_fam"/>
</dbReference>
<protein>
    <recommendedName>
        <fullName evidence="6">NAD(P)-binding protein</fullName>
    </recommendedName>
</protein>
<dbReference type="InterPro" id="IPR036291">
    <property type="entry name" value="NAD(P)-bd_dom_sf"/>
</dbReference>
<accession>A0A8H7BXK5</accession>
<dbReference type="PANTHER" id="PTHR43976">
    <property type="entry name" value="SHORT CHAIN DEHYDROGENASE"/>
    <property type="match status" value="1"/>
</dbReference>
<evidence type="ECO:0000313" key="5">
    <source>
        <dbReference type="Proteomes" id="UP000629468"/>
    </source>
</evidence>
<proteinExistence type="inferred from homology"/>
<keyword evidence="2" id="KW-0560">Oxidoreductase</keyword>
<dbReference type="PRINTS" id="PR00081">
    <property type="entry name" value="GDHRDH"/>
</dbReference>
<dbReference type="EMBL" id="JABXXO010000015">
    <property type="protein sequence ID" value="KAF7760109.1"/>
    <property type="molecule type" value="Genomic_DNA"/>
</dbReference>
<evidence type="ECO:0000256" key="3">
    <source>
        <dbReference type="RuleBase" id="RU000363"/>
    </source>
</evidence>
<sequence length="294" mass="32190">MIWLITGTSSGFGYRLASIALSRGDRVLATARSLPKLQKLVDVTSQDPDQTKKDRLKTFRLDLGDSEKTIQDTVREAANVWGRIDVLVNNAGWGATGLAEEFGLPLIQQIINDNVMGTAKVTFATLPFMRAQKSGTVVTVGSRSVWKTERPGIGPYAMAKAALHAFTENLSVELAQFNIRTLLVEPGSFRTEGIYAHGWISNDPSPDYDDFRTRAKSFAATIPGNEGGDPDKAMNALADIVRGEGVAQGREWPKYLILGKDADRDVREKCGIVLNALDEWKDVSRNVSFDDTVA</sequence>
<dbReference type="GO" id="GO:0016491">
    <property type="term" value="F:oxidoreductase activity"/>
    <property type="evidence" value="ECO:0007669"/>
    <property type="project" value="UniProtKB-KW"/>
</dbReference>
<name>A0A8H7BXK5_AGABI</name>
<gene>
    <name evidence="4" type="ORF">Agabi119p4_10785</name>
</gene>
<comment type="similarity">
    <text evidence="1 3">Belongs to the short-chain dehydrogenases/reductases (SDR) family.</text>
</comment>
<dbReference type="PRINTS" id="PR00080">
    <property type="entry name" value="SDRFAMILY"/>
</dbReference>
<dbReference type="PANTHER" id="PTHR43976:SF16">
    <property type="entry name" value="SHORT-CHAIN DEHYDROGENASE_REDUCTASE FAMILY PROTEIN"/>
    <property type="match status" value="1"/>
</dbReference>
<evidence type="ECO:0000256" key="1">
    <source>
        <dbReference type="ARBA" id="ARBA00006484"/>
    </source>
</evidence>
<organism evidence="4 5">
    <name type="scientific">Agaricus bisporus var. burnettii</name>
    <dbReference type="NCBI Taxonomy" id="192524"/>
    <lineage>
        <taxon>Eukaryota</taxon>
        <taxon>Fungi</taxon>
        <taxon>Dikarya</taxon>
        <taxon>Basidiomycota</taxon>
        <taxon>Agaricomycotina</taxon>
        <taxon>Agaricomycetes</taxon>
        <taxon>Agaricomycetidae</taxon>
        <taxon>Agaricales</taxon>
        <taxon>Agaricineae</taxon>
        <taxon>Agaricaceae</taxon>
        <taxon>Agaricus</taxon>
    </lineage>
</organism>
<evidence type="ECO:0008006" key="6">
    <source>
        <dbReference type="Google" id="ProtNLM"/>
    </source>
</evidence>
<comment type="caution">
    <text evidence="4">The sequence shown here is derived from an EMBL/GenBank/DDBJ whole genome shotgun (WGS) entry which is preliminary data.</text>
</comment>
<dbReference type="AlphaFoldDB" id="A0A8H7BXK5"/>
<dbReference type="Proteomes" id="UP000629468">
    <property type="component" value="Unassembled WGS sequence"/>
</dbReference>
<dbReference type="Gene3D" id="3.40.50.720">
    <property type="entry name" value="NAD(P)-binding Rossmann-like Domain"/>
    <property type="match status" value="1"/>
</dbReference>
<dbReference type="Pfam" id="PF00106">
    <property type="entry name" value="adh_short"/>
    <property type="match status" value="1"/>
</dbReference>
<evidence type="ECO:0000313" key="4">
    <source>
        <dbReference type="EMBL" id="KAF7760109.1"/>
    </source>
</evidence>
<evidence type="ECO:0000256" key="2">
    <source>
        <dbReference type="ARBA" id="ARBA00023002"/>
    </source>
</evidence>
<dbReference type="SUPFAM" id="SSF51735">
    <property type="entry name" value="NAD(P)-binding Rossmann-fold domains"/>
    <property type="match status" value="1"/>
</dbReference>
<dbReference type="InterPro" id="IPR051911">
    <property type="entry name" value="SDR_oxidoreductase"/>
</dbReference>
<dbReference type="OMA" id="GREWPLW"/>
<reference evidence="4 5" key="1">
    <citation type="journal article" name="Sci. Rep.">
        <title>Telomere-to-telomere assembled and centromere annotated genomes of the two main subspecies of the button mushroom Agaricus bisporus reveal especially polymorphic chromosome ends.</title>
        <authorList>
            <person name="Sonnenberg A.S.M."/>
            <person name="Sedaghat-Telgerd N."/>
            <person name="Lavrijssen B."/>
            <person name="Ohm R.A."/>
            <person name="Hendrickx P.M."/>
            <person name="Scholtmeijer K."/>
            <person name="Baars J.J.P."/>
            <person name="van Peer A."/>
        </authorList>
    </citation>
    <scope>NUCLEOTIDE SEQUENCE [LARGE SCALE GENOMIC DNA]</scope>
    <source>
        <strain evidence="4 5">H119_p4</strain>
    </source>
</reference>